<evidence type="ECO:0000313" key="1">
    <source>
        <dbReference type="EMBL" id="KKN86980.1"/>
    </source>
</evidence>
<dbReference type="EMBL" id="LAZR01000142">
    <property type="protein sequence ID" value="KKN86980.1"/>
    <property type="molecule type" value="Genomic_DNA"/>
</dbReference>
<accession>A0A0F9U167</accession>
<proteinExistence type="predicted"/>
<dbReference type="AlphaFoldDB" id="A0A0F9U167"/>
<reference evidence="1" key="1">
    <citation type="journal article" date="2015" name="Nature">
        <title>Complex archaea that bridge the gap between prokaryotes and eukaryotes.</title>
        <authorList>
            <person name="Spang A."/>
            <person name="Saw J.H."/>
            <person name="Jorgensen S.L."/>
            <person name="Zaremba-Niedzwiedzka K."/>
            <person name="Martijn J."/>
            <person name="Lind A.E."/>
            <person name="van Eijk R."/>
            <person name="Schleper C."/>
            <person name="Guy L."/>
            <person name="Ettema T.J."/>
        </authorList>
    </citation>
    <scope>NUCLEOTIDE SEQUENCE</scope>
</reference>
<protein>
    <submittedName>
        <fullName evidence="1">Uncharacterized protein</fullName>
    </submittedName>
</protein>
<name>A0A0F9U167_9ZZZZ</name>
<sequence>MAELSKAQLGRQDAVHNACHALIEELAGQKVKWDIEQIGEVADVVQGIVCDKLGLMTEMEFMPYVEEG</sequence>
<comment type="caution">
    <text evidence="1">The sequence shown here is derived from an EMBL/GenBank/DDBJ whole genome shotgun (WGS) entry which is preliminary data.</text>
</comment>
<gene>
    <name evidence="1" type="ORF">LCGC14_0262490</name>
</gene>
<organism evidence="1">
    <name type="scientific">marine sediment metagenome</name>
    <dbReference type="NCBI Taxonomy" id="412755"/>
    <lineage>
        <taxon>unclassified sequences</taxon>
        <taxon>metagenomes</taxon>
        <taxon>ecological metagenomes</taxon>
    </lineage>
</organism>